<dbReference type="RefSeq" id="WP_019000006.1">
    <property type="nucleotide sequence ID" value="NZ_QRTP01000051.1"/>
</dbReference>
<sequence length="446" mass="49268">MSKKTLVSAITAALIVGVASTTFAANNPFSDVPADSWAYDAVSTLAADGVIDGYPDGTYQGQNTMTRYEMAQIVARAMAKTDLEKADKVLVDKLAAEFADELDNLGVRVADLEKKSDNVVWKGELRYRYVDASSDAVSKITGKKYNDNDTSQVMFRLEPKAYIGDTGWTANVRVDYEMKADEDANGKTVVARAYAKGPIGHNTTVTAGRIPLLDTYGMLLDEHMSGAQIDITSGSDKNFTTSLLAGRYNPGHDNPDILPGQTLKDFTADFYAAQFNYKSEKFDANAMYAVMTNIENTQSSDIKNPNDSFGLWGNAYTYDKDKMNIWSVGGLYRFDNNWGLLGQYAVNTESDNSDDKQAYMAELQYKNANIADPGSWGAYVAYRHFGKDVTIATTYKDVFNNQKGFAIGASYVPVENLLASVKYFDGKDIDSDTDADRFYLNLDFFY</sequence>
<feature type="signal peptide" evidence="1">
    <location>
        <begin position="1"/>
        <end position="24"/>
    </location>
</feature>
<accession>A0A412CBH5</accession>
<comment type="caution">
    <text evidence="3">The sequence shown here is derived from an EMBL/GenBank/DDBJ whole genome shotgun (WGS) entry which is preliminary data.</text>
</comment>
<name>A0A412CBH5_9FIRM</name>
<dbReference type="PANTHER" id="PTHR43308:SF1">
    <property type="entry name" value="OUTER MEMBRANE PROTEIN ALPHA"/>
    <property type="match status" value="1"/>
</dbReference>
<evidence type="ECO:0000259" key="2">
    <source>
        <dbReference type="PROSITE" id="PS51272"/>
    </source>
</evidence>
<dbReference type="InterPro" id="IPR051465">
    <property type="entry name" value="Cell_Envelope_Struct_Comp"/>
</dbReference>
<dbReference type="AlphaFoldDB" id="A0A412CBH5"/>
<feature type="domain" description="SLH" evidence="2">
    <location>
        <begin position="25"/>
        <end position="88"/>
    </location>
</feature>
<gene>
    <name evidence="3" type="ORF">DWY77_11705</name>
</gene>
<organism evidence="3 4">
    <name type="scientific">Megamonas rupellensis</name>
    <dbReference type="NCBI Taxonomy" id="491921"/>
    <lineage>
        <taxon>Bacteria</taxon>
        <taxon>Bacillati</taxon>
        <taxon>Bacillota</taxon>
        <taxon>Negativicutes</taxon>
        <taxon>Selenomonadales</taxon>
        <taxon>Selenomonadaceae</taxon>
        <taxon>Megamonas</taxon>
    </lineage>
</organism>
<dbReference type="SUPFAM" id="SSF56935">
    <property type="entry name" value="Porins"/>
    <property type="match status" value="1"/>
</dbReference>
<dbReference type="InterPro" id="IPR001119">
    <property type="entry name" value="SLH_dom"/>
</dbReference>
<evidence type="ECO:0000256" key="1">
    <source>
        <dbReference type="SAM" id="SignalP"/>
    </source>
</evidence>
<dbReference type="InterPro" id="IPR032638">
    <property type="entry name" value="Porin_5"/>
</dbReference>
<feature type="chain" id="PRO_5019361795" evidence="1">
    <location>
        <begin position="25"/>
        <end position="446"/>
    </location>
</feature>
<evidence type="ECO:0000313" key="4">
    <source>
        <dbReference type="Proteomes" id="UP000286147"/>
    </source>
</evidence>
<dbReference type="PROSITE" id="PS51272">
    <property type="entry name" value="SLH"/>
    <property type="match status" value="1"/>
</dbReference>
<protein>
    <submittedName>
        <fullName evidence="3">S-layer homology domain-containing protein</fullName>
    </submittedName>
</protein>
<dbReference type="Pfam" id="PF00395">
    <property type="entry name" value="SLH"/>
    <property type="match status" value="1"/>
</dbReference>
<dbReference type="Pfam" id="PF16930">
    <property type="entry name" value="Porin_5"/>
    <property type="match status" value="1"/>
</dbReference>
<dbReference type="Proteomes" id="UP000286147">
    <property type="component" value="Unassembled WGS sequence"/>
</dbReference>
<proteinExistence type="predicted"/>
<reference evidence="3 4" key="1">
    <citation type="submission" date="2018-08" db="EMBL/GenBank/DDBJ databases">
        <title>A genome reference for cultivated species of the human gut microbiota.</title>
        <authorList>
            <person name="Zou Y."/>
            <person name="Xue W."/>
            <person name="Luo G."/>
        </authorList>
    </citation>
    <scope>NUCLEOTIDE SEQUENCE [LARGE SCALE GENOMIC DNA]</scope>
    <source>
        <strain evidence="3 4">AF27-12</strain>
    </source>
</reference>
<dbReference type="PANTHER" id="PTHR43308">
    <property type="entry name" value="OUTER MEMBRANE PROTEIN ALPHA-RELATED"/>
    <property type="match status" value="1"/>
</dbReference>
<dbReference type="EMBL" id="QRTP01000051">
    <property type="protein sequence ID" value="RGQ76884.1"/>
    <property type="molecule type" value="Genomic_DNA"/>
</dbReference>
<keyword evidence="1" id="KW-0732">Signal</keyword>
<evidence type="ECO:0000313" key="3">
    <source>
        <dbReference type="EMBL" id="RGQ76884.1"/>
    </source>
</evidence>